<keyword evidence="1" id="KW-0963">Cytoplasm</keyword>
<feature type="domain" description="MobA-like NTP transferase" evidence="8">
    <location>
        <begin position="6"/>
        <end position="159"/>
    </location>
</feature>
<evidence type="ECO:0000256" key="2">
    <source>
        <dbReference type="ARBA" id="ARBA00022679"/>
    </source>
</evidence>
<dbReference type="InterPro" id="IPR013482">
    <property type="entry name" value="Molybde_CF_guanTrfase"/>
</dbReference>
<dbReference type="GO" id="GO:0016779">
    <property type="term" value="F:nucleotidyltransferase activity"/>
    <property type="evidence" value="ECO:0007669"/>
    <property type="project" value="UniProtKB-ARBA"/>
</dbReference>
<evidence type="ECO:0000256" key="5">
    <source>
        <dbReference type="ARBA" id="ARBA00022842"/>
    </source>
</evidence>
<evidence type="ECO:0000256" key="1">
    <source>
        <dbReference type="ARBA" id="ARBA00022490"/>
    </source>
</evidence>
<organism evidence="9 10">
    <name type="scientific">Enemella dayhoffiae</name>
    <dbReference type="NCBI Taxonomy" id="2016507"/>
    <lineage>
        <taxon>Bacteria</taxon>
        <taxon>Bacillati</taxon>
        <taxon>Actinomycetota</taxon>
        <taxon>Actinomycetes</taxon>
        <taxon>Propionibacteriales</taxon>
        <taxon>Propionibacteriaceae</taxon>
        <taxon>Enemella</taxon>
    </lineage>
</organism>
<keyword evidence="3" id="KW-0479">Metal-binding</keyword>
<evidence type="ECO:0000256" key="3">
    <source>
        <dbReference type="ARBA" id="ARBA00022723"/>
    </source>
</evidence>
<protein>
    <submittedName>
        <fullName evidence="9">Molybdopterin-guanine dinucleotide biosynthesis protein</fullName>
    </submittedName>
</protein>
<dbReference type="Gene3D" id="3.90.550.10">
    <property type="entry name" value="Spore Coat Polysaccharide Biosynthesis Protein SpsA, Chain A"/>
    <property type="match status" value="1"/>
</dbReference>
<evidence type="ECO:0000313" key="10">
    <source>
        <dbReference type="Proteomes" id="UP000216311"/>
    </source>
</evidence>
<comment type="caution">
    <text evidence="9">The sequence shown here is derived from an EMBL/GenBank/DDBJ whole genome shotgun (WGS) entry which is preliminary data.</text>
</comment>
<keyword evidence="10" id="KW-1185">Reference proteome</keyword>
<reference evidence="9 10" key="1">
    <citation type="submission" date="2017-07" db="EMBL/GenBank/DDBJ databases">
        <title>Draft whole genome sequences of clinical Proprionibacteriaceae strains.</title>
        <authorList>
            <person name="Bernier A.-M."/>
            <person name="Bernard K."/>
            <person name="Domingo M.-C."/>
        </authorList>
    </citation>
    <scope>NUCLEOTIDE SEQUENCE [LARGE SCALE GENOMIC DNA]</scope>
    <source>
        <strain evidence="9 10">NML 130396</strain>
    </source>
</reference>
<dbReference type="GO" id="GO:0006777">
    <property type="term" value="P:Mo-molybdopterin cofactor biosynthetic process"/>
    <property type="evidence" value="ECO:0007669"/>
    <property type="project" value="UniProtKB-KW"/>
</dbReference>
<dbReference type="PANTHER" id="PTHR19136">
    <property type="entry name" value="MOLYBDENUM COFACTOR GUANYLYLTRANSFERASE"/>
    <property type="match status" value="1"/>
</dbReference>
<keyword evidence="4" id="KW-0547">Nucleotide-binding</keyword>
<keyword evidence="2" id="KW-0808">Transferase</keyword>
<dbReference type="SUPFAM" id="SSF53448">
    <property type="entry name" value="Nucleotide-diphospho-sugar transferases"/>
    <property type="match status" value="1"/>
</dbReference>
<evidence type="ECO:0000259" key="8">
    <source>
        <dbReference type="Pfam" id="PF12804"/>
    </source>
</evidence>
<proteinExistence type="predicted"/>
<evidence type="ECO:0000256" key="4">
    <source>
        <dbReference type="ARBA" id="ARBA00022741"/>
    </source>
</evidence>
<name>A0A255GXT8_9ACTN</name>
<dbReference type="GO" id="GO:0005525">
    <property type="term" value="F:GTP binding"/>
    <property type="evidence" value="ECO:0007669"/>
    <property type="project" value="UniProtKB-KW"/>
</dbReference>
<dbReference type="RefSeq" id="WP_094365092.1">
    <property type="nucleotide sequence ID" value="NZ_NMVQ01000044.1"/>
</dbReference>
<dbReference type="PANTHER" id="PTHR19136:SF81">
    <property type="entry name" value="MOLYBDENUM COFACTOR GUANYLYLTRANSFERASE"/>
    <property type="match status" value="1"/>
</dbReference>
<dbReference type="OrthoDB" id="4408226at2"/>
<dbReference type="InterPro" id="IPR029044">
    <property type="entry name" value="Nucleotide-diphossugar_trans"/>
</dbReference>
<evidence type="ECO:0000313" key="9">
    <source>
        <dbReference type="EMBL" id="OYO18424.1"/>
    </source>
</evidence>
<dbReference type="AlphaFoldDB" id="A0A255GXT8"/>
<dbReference type="InterPro" id="IPR025877">
    <property type="entry name" value="MobA-like_NTP_Trfase"/>
</dbReference>
<dbReference type="Pfam" id="PF12804">
    <property type="entry name" value="NTP_transf_3"/>
    <property type="match status" value="1"/>
</dbReference>
<keyword evidence="5" id="KW-0460">Magnesium</keyword>
<accession>A0A255GXT8</accession>
<evidence type="ECO:0000256" key="6">
    <source>
        <dbReference type="ARBA" id="ARBA00023134"/>
    </source>
</evidence>
<keyword evidence="7" id="KW-0501">Molybdenum cofactor biosynthesis</keyword>
<sequence>MGTFDAIILTGGRSSRMGSPKQRLRYAGATLLHRAYAACTGARALVVAGPLEPDSPAGMRFAPEDPPFGGPVAGIASGLLAIDDPAEWVLVLAVDHPELPAAVPALLGAASGLTDDIDSVLVDHGGRTQTLLGMHRQRSLRRAVQDLDQIRNASVRQLFSPLRTHTIELAGIDLSDVDEPPDADRFGIALPPH</sequence>
<dbReference type="CDD" id="cd02503">
    <property type="entry name" value="MobA"/>
    <property type="match status" value="1"/>
</dbReference>
<dbReference type="Proteomes" id="UP000216311">
    <property type="component" value="Unassembled WGS sequence"/>
</dbReference>
<dbReference type="EMBL" id="NMVQ01000044">
    <property type="protein sequence ID" value="OYO18424.1"/>
    <property type="molecule type" value="Genomic_DNA"/>
</dbReference>
<keyword evidence="6" id="KW-0342">GTP-binding</keyword>
<gene>
    <name evidence="9" type="ORF">CGZ93_15705</name>
</gene>
<dbReference type="GO" id="GO:0046872">
    <property type="term" value="F:metal ion binding"/>
    <property type="evidence" value="ECO:0007669"/>
    <property type="project" value="UniProtKB-KW"/>
</dbReference>
<evidence type="ECO:0000256" key="7">
    <source>
        <dbReference type="ARBA" id="ARBA00023150"/>
    </source>
</evidence>